<dbReference type="PANTHER" id="PTHR12174:SF23">
    <property type="entry name" value="MINOR HISTOCOMPATIBILITY ANTIGEN H13"/>
    <property type="match status" value="1"/>
</dbReference>
<reference evidence="10" key="1">
    <citation type="journal article" date="2020" name="bioRxiv">
        <title>Whole genome comparisons of ergot fungi reveals the divergence and evolution of species within the genus Claviceps are the result of varying mechanisms driving genome evolution and host range expansion.</title>
        <authorList>
            <person name="Wyka S.A."/>
            <person name="Mondo S.J."/>
            <person name="Liu M."/>
            <person name="Dettman J."/>
            <person name="Nalam V."/>
            <person name="Broders K.D."/>
        </authorList>
    </citation>
    <scope>NUCLEOTIDE SEQUENCE</scope>
    <source>
        <strain evidence="10">CCC 602</strain>
    </source>
</reference>
<keyword evidence="4" id="KW-0378">Hydrolase</keyword>
<dbReference type="SMART" id="SM00730">
    <property type="entry name" value="PSN"/>
    <property type="match status" value="1"/>
</dbReference>
<accession>A0A9P7T0J5</accession>
<comment type="similarity">
    <text evidence="2">Belongs to the peptidase A22B family.</text>
</comment>
<organism evidence="10 11">
    <name type="scientific">Claviceps pusilla</name>
    <dbReference type="NCBI Taxonomy" id="123648"/>
    <lineage>
        <taxon>Eukaryota</taxon>
        <taxon>Fungi</taxon>
        <taxon>Dikarya</taxon>
        <taxon>Ascomycota</taxon>
        <taxon>Pezizomycotina</taxon>
        <taxon>Sordariomycetes</taxon>
        <taxon>Hypocreomycetidae</taxon>
        <taxon>Hypocreales</taxon>
        <taxon>Clavicipitaceae</taxon>
        <taxon>Claviceps</taxon>
    </lineage>
</organism>
<dbReference type="GO" id="GO:0006465">
    <property type="term" value="P:signal peptide processing"/>
    <property type="evidence" value="ECO:0007669"/>
    <property type="project" value="TreeGrafter"/>
</dbReference>
<dbReference type="InterPro" id="IPR006639">
    <property type="entry name" value="Preselin/SPP"/>
</dbReference>
<keyword evidence="5" id="KW-0256">Endoplasmic reticulum</keyword>
<evidence type="ECO:0000256" key="6">
    <source>
        <dbReference type="ARBA" id="ARBA00022989"/>
    </source>
</evidence>
<evidence type="ECO:0000256" key="9">
    <source>
        <dbReference type="SAM" id="Phobius"/>
    </source>
</evidence>
<dbReference type="PANTHER" id="PTHR12174">
    <property type="entry name" value="SIGNAL PEPTIDE PEPTIDASE"/>
    <property type="match status" value="1"/>
</dbReference>
<keyword evidence="3 9" id="KW-0812">Transmembrane</keyword>
<dbReference type="EMBL" id="SRPW01000234">
    <property type="protein sequence ID" value="KAG6016621.1"/>
    <property type="molecule type" value="Genomic_DNA"/>
</dbReference>
<name>A0A9P7T0J5_9HYPO</name>
<evidence type="ECO:0000256" key="7">
    <source>
        <dbReference type="ARBA" id="ARBA00023136"/>
    </source>
</evidence>
<keyword evidence="7 9" id="KW-0472">Membrane</keyword>
<dbReference type="GO" id="GO:0098554">
    <property type="term" value="C:cytoplasmic side of endoplasmic reticulum membrane"/>
    <property type="evidence" value="ECO:0007669"/>
    <property type="project" value="TreeGrafter"/>
</dbReference>
<feature type="compositionally biased region" description="Basic and acidic residues" evidence="8">
    <location>
        <begin position="555"/>
        <end position="580"/>
    </location>
</feature>
<comment type="subcellular location">
    <subcellularLocation>
        <location evidence="1">Endoplasmic reticulum membrane</location>
        <topology evidence="1">Multi-pass membrane protein</topology>
    </subcellularLocation>
</comment>
<protein>
    <recommendedName>
        <fullName evidence="12">Minor histocompatibility antigen H13</fullName>
    </recommendedName>
</protein>
<evidence type="ECO:0000256" key="1">
    <source>
        <dbReference type="ARBA" id="ARBA00004477"/>
    </source>
</evidence>
<feature type="region of interest" description="Disordered" evidence="8">
    <location>
        <begin position="553"/>
        <end position="585"/>
    </location>
</feature>
<dbReference type="Pfam" id="PF04258">
    <property type="entry name" value="Peptidase_A22B"/>
    <property type="match status" value="1"/>
</dbReference>
<evidence type="ECO:0000256" key="8">
    <source>
        <dbReference type="SAM" id="MobiDB-lite"/>
    </source>
</evidence>
<evidence type="ECO:0000256" key="2">
    <source>
        <dbReference type="ARBA" id="ARBA00006859"/>
    </source>
</evidence>
<feature type="region of interest" description="Disordered" evidence="8">
    <location>
        <begin position="63"/>
        <end position="93"/>
    </location>
</feature>
<dbReference type="AlphaFoldDB" id="A0A9P7T0J5"/>
<feature type="compositionally biased region" description="Acidic residues" evidence="8">
    <location>
        <begin position="80"/>
        <end position="91"/>
    </location>
</feature>
<sequence>MASNATLEPSVLDVLNTTLNGTDTQSLPSSPIAYFLHDFLLLDVKLFVVAIGIIYLGSHGALRRPPSAAPSRDKKRGQGDDDDDDDDDDDASDRFSQGLELSDAILLPVMAGITLVGMYYLIQWMQDPALLNKFLRYYMVSVSVISVLTLYAHTMDLATSLLFPTYFRGRDGSLRKVDQRNKTVALCDVAGNVVVAAAAAAAAADPLSSSSSSSPSLSADPTANPLPGWLSLLAPTKQLRLATWKLRGVFSQRWELDFFARGVGEIKTQLRFSHMVALLLSVGTALMYFSTESSLLSNLLGYGMCYGSFLLLTPTDFLIGSLVLWGLFFYDIFMVFYTPYMITVATTLDVPIKLTFQTGSGKSILGLGDIVVPGMMIAWALRLDLWLHYVRKIKYESADLVLIEKDASSGQVFERRETKHKEVKAPYVDVKGNWGDGLWSRGVMSLSRQQLPPHLAGARFNKVYFHAALAGYALGMAVTVAVLRVTKHGQPALLYLVPGVLGAMVVAALARGEFKDLWRYTEDGSLDTMDVVVDLDGDGNAIKRIGALENGVVDTTKDGEKKKDKDSGKDKKQNKDDEGKNRRRRQVLVLSVEAVEA</sequence>
<feature type="transmembrane region" description="Helical" evidence="9">
    <location>
        <begin position="363"/>
        <end position="381"/>
    </location>
</feature>
<dbReference type="Proteomes" id="UP000748025">
    <property type="component" value="Unassembled WGS sequence"/>
</dbReference>
<feature type="transmembrane region" description="Helical" evidence="9">
    <location>
        <begin position="322"/>
        <end position="343"/>
    </location>
</feature>
<dbReference type="GO" id="GO:0033619">
    <property type="term" value="P:membrane protein proteolysis"/>
    <property type="evidence" value="ECO:0007669"/>
    <property type="project" value="TreeGrafter"/>
</dbReference>
<dbReference type="GO" id="GO:0098553">
    <property type="term" value="C:lumenal side of endoplasmic reticulum membrane"/>
    <property type="evidence" value="ECO:0007669"/>
    <property type="project" value="TreeGrafter"/>
</dbReference>
<comment type="caution">
    <text evidence="10">The sequence shown here is derived from an EMBL/GenBank/DDBJ whole genome shotgun (WGS) entry which is preliminary data.</text>
</comment>
<feature type="transmembrane region" description="Helical" evidence="9">
    <location>
        <begin position="270"/>
        <end position="289"/>
    </location>
</feature>
<evidence type="ECO:0000313" key="10">
    <source>
        <dbReference type="EMBL" id="KAG6016621.1"/>
    </source>
</evidence>
<feature type="transmembrane region" description="Helical" evidence="9">
    <location>
        <begin position="492"/>
        <end position="510"/>
    </location>
</feature>
<evidence type="ECO:0000313" key="11">
    <source>
        <dbReference type="Proteomes" id="UP000748025"/>
    </source>
</evidence>
<dbReference type="GO" id="GO:0042500">
    <property type="term" value="F:aspartic endopeptidase activity, intramembrane cleaving"/>
    <property type="evidence" value="ECO:0007669"/>
    <property type="project" value="InterPro"/>
</dbReference>
<feature type="transmembrane region" description="Helical" evidence="9">
    <location>
        <begin position="134"/>
        <end position="152"/>
    </location>
</feature>
<feature type="transmembrane region" description="Helical" evidence="9">
    <location>
        <begin position="32"/>
        <end position="56"/>
    </location>
</feature>
<gene>
    <name evidence="10" type="ORF">E4U43_003445</name>
</gene>
<evidence type="ECO:0008006" key="12">
    <source>
        <dbReference type="Google" id="ProtNLM"/>
    </source>
</evidence>
<feature type="transmembrane region" description="Helical" evidence="9">
    <location>
        <begin position="463"/>
        <end position="486"/>
    </location>
</feature>
<proteinExistence type="inferred from homology"/>
<dbReference type="InterPro" id="IPR007369">
    <property type="entry name" value="Peptidase_A22B_SPP"/>
</dbReference>
<dbReference type="OrthoDB" id="29661at2759"/>
<keyword evidence="6 9" id="KW-1133">Transmembrane helix</keyword>
<feature type="transmembrane region" description="Helical" evidence="9">
    <location>
        <begin position="104"/>
        <end position="122"/>
    </location>
</feature>
<evidence type="ECO:0000256" key="5">
    <source>
        <dbReference type="ARBA" id="ARBA00022824"/>
    </source>
</evidence>
<feature type="transmembrane region" description="Helical" evidence="9">
    <location>
        <begin position="295"/>
        <end position="313"/>
    </location>
</feature>
<keyword evidence="11" id="KW-1185">Reference proteome</keyword>
<evidence type="ECO:0000256" key="4">
    <source>
        <dbReference type="ARBA" id="ARBA00022801"/>
    </source>
</evidence>
<evidence type="ECO:0000256" key="3">
    <source>
        <dbReference type="ARBA" id="ARBA00022692"/>
    </source>
</evidence>